<gene>
    <name evidence="1" type="ORF">TNCV_2493601</name>
</gene>
<reference evidence="1" key="1">
    <citation type="submission" date="2020-08" db="EMBL/GenBank/DDBJ databases">
        <title>Multicomponent nature underlies the extraordinary mechanical properties of spider dragline silk.</title>
        <authorList>
            <person name="Kono N."/>
            <person name="Nakamura H."/>
            <person name="Mori M."/>
            <person name="Yoshida Y."/>
            <person name="Ohtoshi R."/>
            <person name="Malay A.D."/>
            <person name="Moran D.A.P."/>
            <person name="Tomita M."/>
            <person name="Numata K."/>
            <person name="Arakawa K."/>
        </authorList>
    </citation>
    <scope>NUCLEOTIDE SEQUENCE</scope>
</reference>
<comment type="caution">
    <text evidence="1">The sequence shown here is derived from an EMBL/GenBank/DDBJ whole genome shotgun (WGS) entry which is preliminary data.</text>
</comment>
<dbReference type="Proteomes" id="UP000887159">
    <property type="component" value="Unassembled WGS sequence"/>
</dbReference>
<proteinExistence type="predicted"/>
<evidence type="ECO:0000313" key="2">
    <source>
        <dbReference type="Proteomes" id="UP000887159"/>
    </source>
</evidence>
<sequence length="96" mass="11577">MHFAIERLFYEENREKYLVPGKSSRYRKIRNMEVRYIEVRLYFPQPPYLESLDHFDYAGFSVLRLKLKVVSYSPDSVLHQKFSLRFSSRMSSVSLC</sequence>
<name>A0A8X6VAN2_TRICX</name>
<accession>A0A8X6VAN2</accession>
<organism evidence="1 2">
    <name type="scientific">Trichonephila clavipes</name>
    <name type="common">Golden silk orbweaver</name>
    <name type="synonym">Nephila clavipes</name>
    <dbReference type="NCBI Taxonomy" id="2585209"/>
    <lineage>
        <taxon>Eukaryota</taxon>
        <taxon>Metazoa</taxon>
        <taxon>Ecdysozoa</taxon>
        <taxon>Arthropoda</taxon>
        <taxon>Chelicerata</taxon>
        <taxon>Arachnida</taxon>
        <taxon>Araneae</taxon>
        <taxon>Araneomorphae</taxon>
        <taxon>Entelegynae</taxon>
        <taxon>Araneoidea</taxon>
        <taxon>Nephilidae</taxon>
        <taxon>Trichonephila</taxon>
    </lineage>
</organism>
<dbReference type="EMBL" id="BMAU01021206">
    <property type="protein sequence ID" value="GFX99179.1"/>
    <property type="molecule type" value="Genomic_DNA"/>
</dbReference>
<keyword evidence="2" id="KW-1185">Reference proteome</keyword>
<evidence type="ECO:0000313" key="1">
    <source>
        <dbReference type="EMBL" id="GFX99179.1"/>
    </source>
</evidence>
<protein>
    <submittedName>
        <fullName evidence="1">Uncharacterized protein</fullName>
    </submittedName>
</protein>
<dbReference type="AlphaFoldDB" id="A0A8X6VAN2"/>